<evidence type="ECO:0000313" key="3">
    <source>
        <dbReference type="Proteomes" id="UP000789405"/>
    </source>
</evidence>
<comment type="caution">
    <text evidence="2">The sequence shown here is derived from an EMBL/GenBank/DDBJ whole genome shotgun (WGS) entry which is preliminary data.</text>
</comment>
<feature type="non-terminal residue" evidence="2">
    <location>
        <position position="1"/>
    </location>
</feature>
<dbReference type="EMBL" id="CAJVPY010054714">
    <property type="protein sequence ID" value="CAG8817030.1"/>
    <property type="molecule type" value="Genomic_DNA"/>
</dbReference>
<sequence length="105" mass="12715">MANIDNIKQELNEAKEGYVQAVKKIEEVKLKLDNLKRGRVKEGYEGEKEELENEKEMLVNEKKSYEERRANWDALYQEELKILMRKEEEELKTLRRKEEERKDIS</sequence>
<dbReference type="AlphaFoldDB" id="A0A9N9K976"/>
<evidence type="ECO:0000256" key="1">
    <source>
        <dbReference type="SAM" id="Coils"/>
    </source>
</evidence>
<keyword evidence="1" id="KW-0175">Coiled coil</keyword>
<feature type="coiled-coil region" evidence="1">
    <location>
        <begin position="4"/>
        <end position="104"/>
    </location>
</feature>
<name>A0A9N9K976_9GLOM</name>
<proteinExistence type="predicted"/>
<evidence type="ECO:0000313" key="2">
    <source>
        <dbReference type="EMBL" id="CAG8817030.1"/>
    </source>
</evidence>
<protein>
    <submittedName>
        <fullName evidence="2">13738_t:CDS:1</fullName>
    </submittedName>
</protein>
<gene>
    <name evidence="2" type="ORF">DERYTH_LOCUS26375</name>
</gene>
<organism evidence="2 3">
    <name type="scientific">Dentiscutata erythropus</name>
    <dbReference type="NCBI Taxonomy" id="1348616"/>
    <lineage>
        <taxon>Eukaryota</taxon>
        <taxon>Fungi</taxon>
        <taxon>Fungi incertae sedis</taxon>
        <taxon>Mucoromycota</taxon>
        <taxon>Glomeromycotina</taxon>
        <taxon>Glomeromycetes</taxon>
        <taxon>Diversisporales</taxon>
        <taxon>Gigasporaceae</taxon>
        <taxon>Dentiscutata</taxon>
    </lineage>
</organism>
<keyword evidence="3" id="KW-1185">Reference proteome</keyword>
<accession>A0A9N9K976</accession>
<reference evidence="2" key="1">
    <citation type="submission" date="2021-06" db="EMBL/GenBank/DDBJ databases">
        <authorList>
            <person name="Kallberg Y."/>
            <person name="Tangrot J."/>
            <person name="Rosling A."/>
        </authorList>
    </citation>
    <scope>NUCLEOTIDE SEQUENCE</scope>
    <source>
        <strain evidence="2">MA453B</strain>
    </source>
</reference>
<dbReference type="Proteomes" id="UP000789405">
    <property type="component" value="Unassembled WGS sequence"/>
</dbReference>